<dbReference type="SMART" id="SM00354">
    <property type="entry name" value="HTH_LACI"/>
    <property type="match status" value="1"/>
</dbReference>
<evidence type="ECO:0000259" key="4">
    <source>
        <dbReference type="PROSITE" id="PS50932"/>
    </source>
</evidence>
<dbReference type="GO" id="GO:0000976">
    <property type="term" value="F:transcription cis-regulatory region binding"/>
    <property type="evidence" value="ECO:0007669"/>
    <property type="project" value="TreeGrafter"/>
</dbReference>
<protein>
    <submittedName>
        <fullName evidence="5">Transcriptional regulator, LacI family</fullName>
    </submittedName>
</protein>
<dbReference type="InterPro" id="IPR010982">
    <property type="entry name" value="Lambda_DNA-bd_dom_sf"/>
</dbReference>
<dbReference type="Pfam" id="PF00356">
    <property type="entry name" value="LacI"/>
    <property type="match status" value="1"/>
</dbReference>
<keyword evidence="6" id="KW-1185">Reference proteome</keyword>
<evidence type="ECO:0000313" key="6">
    <source>
        <dbReference type="Proteomes" id="UP000198546"/>
    </source>
</evidence>
<dbReference type="InterPro" id="IPR028082">
    <property type="entry name" value="Peripla_BP_I"/>
</dbReference>
<dbReference type="PANTHER" id="PTHR30146">
    <property type="entry name" value="LACI-RELATED TRANSCRIPTIONAL REPRESSOR"/>
    <property type="match status" value="1"/>
</dbReference>
<dbReference type="Pfam" id="PF13377">
    <property type="entry name" value="Peripla_BP_3"/>
    <property type="match status" value="1"/>
</dbReference>
<dbReference type="STRING" id="675864.SAMN04489747_2512"/>
<dbReference type="InterPro" id="IPR046335">
    <property type="entry name" value="LacI/GalR-like_sensor"/>
</dbReference>
<dbReference type="Proteomes" id="UP000198546">
    <property type="component" value="Chromosome i"/>
</dbReference>
<dbReference type="PANTHER" id="PTHR30146:SF109">
    <property type="entry name" value="HTH-TYPE TRANSCRIPTIONAL REGULATOR GALS"/>
    <property type="match status" value="1"/>
</dbReference>
<dbReference type="SUPFAM" id="SSF47413">
    <property type="entry name" value="lambda repressor-like DNA-binding domains"/>
    <property type="match status" value="1"/>
</dbReference>
<keyword evidence="1" id="KW-0805">Transcription regulation</keyword>
<sequence length="329" mass="34540">MARYAGVSSAVVSYVVNGGPRPVSEETSARVRSAIDLLGYRPNVSARALRIGSTSTLGLVLGGLENPYFTELALSIQAAANEAGYAVVMGNVDRNRSAASSRHILDDLIGRQVDGFLVASENATADTLEHLQRNNARSVVFDAPSPIPGHSTVGPDAAQGARSAVEHLVSVHGHRDVGLVIGDDGRAGADARERGWQDALRSARLLDGPLARADFTRAGGYEGARRLLEAANPPSAVFASSELQGIGVLYALHEAGVRVPEDVAVVTFDGTAECEYSWPSLTVARQPVDSMAAAAVRQLLTPGASHHETFPMELVVRRSCGCVPQPTTG</sequence>
<dbReference type="InterPro" id="IPR000843">
    <property type="entry name" value="HTH_LacI"/>
</dbReference>
<dbReference type="Gene3D" id="3.40.50.2300">
    <property type="match status" value="2"/>
</dbReference>
<gene>
    <name evidence="5" type="ORF">SAMN04489747_2512</name>
</gene>
<evidence type="ECO:0000256" key="1">
    <source>
        <dbReference type="ARBA" id="ARBA00023015"/>
    </source>
</evidence>
<dbReference type="CDD" id="cd06267">
    <property type="entry name" value="PBP1_LacI_sugar_binding-like"/>
    <property type="match status" value="1"/>
</dbReference>
<evidence type="ECO:0000256" key="3">
    <source>
        <dbReference type="ARBA" id="ARBA00023163"/>
    </source>
</evidence>
<dbReference type="CDD" id="cd01392">
    <property type="entry name" value="HTH_LacI"/>
    <property type="match status" value="1"/>
</dbReference>
<dbReference type="SUPFAM" id="SSF53822">
    <property type="entry name" value="Periplasmic binding protein-like I"/>
    <property type="match status" value="1"/>
</dbReference>
<accession>A0A1G7A578</accession>
<dbReference type="GO" id="GO:0003700">
    <property type="term" value="F:DNA-binding transcription factor activity"/>
    <property type="evidence" value="ECO:0007669"/>
    <property type="project" value="TreeGrafter"/>
</dbReference>
<dbReference type="PROSITE" id="PS50932">
    <property type="entry name" value="HTH_LACI_2"/>
    <property type="match status" value="1"/>
</dbReference>
<evidence type="ECO:0000256" key="2">
    <source>
        <dbReference type="ARBA" id="ARBA00023125"/>
    </source>
</evidence>
<keyword evidence="3" id="KW-0804">Transcription</keyword>
<feature type="domain" description="HTH lacI-type" evidence="4">
    <location>
        <begin position="1"/>
        <end position="51"/>
    </location>
</feature>
<proteinExistence type="predicted"/>
<dbReference type="AlphaFoldDB" id="A0A1G7A578"/>
<dbReference type="EMBL" id="LT629688">
    <property type="protein sequence ID" value="SDE10044.1"/>
    <property type="molecule type" value="Genomic_DNA"/>
</dbReference>
<reference evidence="5 6" key="1">
    <citation type="submission" date="2016-10" db="EMBL/GenBank/DDBJ databases">
        <authorList>
            <person name="de Groot N.N."/>
        </authorList>
    </citation>
    <scope>NUCLEOTIDE SEQUENCE [LARGE SCALE GENOMIC DNA]</scope>
    <source>
        <strain evidence="5 6">MON 2.2</strain>
    </source>
</reference>
<organism evidence="5 6">
    <name type="scientific">Auraticoccus monumenti</name>
    <dbReference type="NCBI Taxonomy" id="675864"/>
    <lineage>
        <taxon>Bacteria</taxon>
        <taxon>Bacillati</taxon>
        <taxon>Actinomycetota</taxon>
        <taxon>Actinomycetes</taxon>
        <taxon>Propionibacteriales</taxon>
        <taxon>Propionibacteriaceae</taxon>
        <taxon>Auraticoccus</taxon>
    </lineage>
</organism>
<name>A0A1G7A578_9ACTN</name>
<keyword evidence="2" id="KW-0238">DNA-binding</keyword>
<dbReference type="Gene3D" id="1.10.260.40">
    <property type="entry name" value="lambda repressor-like DNA-binding domains"/>
    <property type="match status" value="1"/>
</dbReference>
<evidence type="ECO:0000313" key="5">
    <source>
        <dbReference type="EMBL" id="SDE10044.1"/>
    </source>
</evidence>